<evidence type="ECO:0000256" key="3">
    <source>
        <dbReference type="ARBA" id="ARBA00022729"/>
    </source>
</evidence>
<dbReference type="SUPFAM" id="SSF48452">
    <property type="entry name" value="TPR-like"/>
    <property type="match status" value="1"/>
</dbReference>
<feature type="signal peptide" evidence="6">
    <location>
        <begin position="1"/>
        <end position="23"/>
    </location>
</feature>
<comment type="subcellular location">
    <subcellularLocation>
        <location evidence="1">Cell outer membrane</location>
    </subcellularLocation>
</comment>
<feature type="domain" description="RagB/SusD" evidence="7">
    <location>
        <begin position="273"/>
        <end position="557"/>
    </location>
</feature>
<keyword evidence="4" id="KW-0472">Membrane</keyword>
<evidence type="ECO:0000313" key="8">
    <source>
        <dbReference type="EMBL" id="SIS64616.1"/>
    </source>
</evidence>
<gene>
    <name evidence="8" type="ORF">SAMN05421788_101400</name>
</gene>
<dbReference type="Proteomes" id="UP000186917">
    <property type="component" value="Unassembled WGS sequence"/>
</dbReference>
<dbReference type="OrthoDB" id="9783641at2"/>
<dbReference type="Gene3D" id="1.25.40.390">
    <property type="match status" value="1"/>
</dbReference>
<evidence type="ECO:0000256" key="5">
    <source>
        <dbReference type="ARBA" id="ARBA00023237"/>
    </source>
</evidence>
<dbReference type="EMBL" id="FTOR01000001">
    <property type="protein sequence ID" value="SIS64616.1"/>
    <property type="molecule type" value="Genomic_DNA"/>
</dbReference>
<evidence type="ECO:0000256" key="2">
    <source>
        <dbReference type="ARBA" id="ARBA00006275"/>
    </source>
</evidence>
<dbReference type="InterPro" id="IPR011990">
    <property type="entry name" value="TPR-like_helical_dom_sf"/>
</dbReference>
<keyword evidence="3 6" id="KW-0732">Signal</keyword>
<keyword evidence="5" id="KW-0998">Cell outer membrane</keyword>
<evidence type="ECO:0000256" key="6">
    <source>
        <dbReference type="SAM" id="SignalP"/>
    </source>
</evidence>
<dbReference type="Pfam" id="PF07980">
    <property type="entry name" value="SusD_RagB"/>
    <property type="match status" value="1"/>
</dbReference>
<dbReference type="PROSITE" id="PS51257">
    <property type="entry name" value="PROKAR_LIPOPROTEIN"/>
    <property type="match status" value="1"/>
</dbReference>
<dbReference type="RefSeq" id="WP_076375151.1">
    <property type="nucleotide sequence ID" value="NZ_AP017422.1"/>
</dbReference>
<evidence type="ECO:0000256" key="4">
    <source>
        <dbReference type="ARBA" id="ARBA00023136"/>
    </source>
</evidence>
<feature type="chain" id="PRO_5013088651" evidence="6">
    <location>
        <begin position="24"/>
        <end position="558"/>
    </location>
</feature>
<dbReference type="GO" id="GO:0009279">
    <property type="term" value="C:cell outer membrane"/>
    <property type="evidence" value="ECO:0007669"/>
    <property type="project" value="UniProtKB-SubCell"/>
</dbReference>
<dbReference type="InterPro" id="IPR012944">
    <property type="entry name" value="SusD_RagB_dom"/>
</dbReference>
<sequence length="558" mass="62365">MKNIVIKLLGVIMLGGMLSSCHKLDVTPTGQLPEAVFPQTEAQYQSIIGPVYIQLRAAYALDYFFVQSGSTDESILPAYGSNWYDGGKYMELHKHTWTKDNAWLNSVYSYAANLIGICNQTISLLGSAPEGNIKSGGIAQVKTVRALGYWMLLDMFGNVPLDTTYGVTTLHTNASRTEVFNFVESELKAALPYLSYAAGNAMYGKANRYVAWTLLAKMYLNAKVYTGTERNNDCIAACDSVINAGGGALYSLQPRSTYLAQFAPTNGPSTTPEFIFAIPFDPTTSTGYLFYARYDLNRNLGLKYRYAGSTVGNWTDPVIGQDAGNGLINSMPSGPRATLPEFWAYFNDTTDIRNQQWLSGYQYWSDGKPILIKTTRDKYFKGWAGDATPITYQLRIDPQIKMRNDANFDVGDDDSGWNAGVRNIKFLADYNNVTNRNQSNDAPFFRYSDVLLMKAEAILRGGTATGGQTALSLVNMVRAQRTTSAPLGSGELTLDWLYKERCREFAWECWHRNDMIRFDKFEDSYGFKTNKDTYRRIFPIPTNQFAVNGLLVQNTGYN</sequence>
<accession>A0A1N7KSZ1</accession>
<protein>
    <submittedName>
        <fullName evidence="8">Starch-binding associating with outer membrane</fullName>
    </submittedName>
</protein>
<name>A0A1N7KSZ1_9BACT</name>
<evidence type="ECO:0000313" key="9">
    <source>
        <dbReference type="Proteomes" id="UP000186917"/>
    </source>
</evidence>
<evidence type="ECO:0000259" key="7">
    <source>
        <dbReference type="Pfam" id="PF07980"/>
    </source>
</evidence>
<reference evidence="9" key="1">
    <citation type="submission" date="2017-01" db="EMBL/GenBank/DDBJ databases">
        <authorList>
            <person name="Varghese N."/>
            <person name="Submissions S."/>
        </authorList>
    </citation>
    <scope>NUCLEOTIDE SEQUENCE [LARGE SCALE GENOMIC DNA]</scope>
    <source>
        <strain evidence="9">DSM 21054</strain>
    </source>
</reference>
<dbReference type="AlphaFoldDB" id="A0A1N7KSZ1"/>
<keyword evidence="9" id="KW-1185">Reference proteome</keyword>
<evidence type="ECO:0000256" key="1">
    <source>
        <dbReference type="ARBA" id="ARBA00004442"/>
    </source>
</evidence>
<proteinExistence type="inferred from homology"/>
<organism evidence="8 9">
    <name type="scientific">Filimonas lacunae</name>
    <dbReference type="NCBI Taxonomy" id="477680"/>
    <lineage>
        <taxon>Bacteria</taxon>
        <taxon>Pseudomonadati</taxon>
        <taxon>Bacteroidota</taxon>
        <taxon>Chitinophagia</taxon>
        <taxon>Chitinophagales</taxon>
        <taxon>Chitinophagaceae</taxon>
        <taxon>Filimonas</taxon>
    </lineage>
</organism>
<dbReference type="STRING" id="477680.SAMN05421788_101400"/>
<comment type="similarity">
    <text evidence="2">Belongs to the SusD family.</text>
</comment>